<evidence type="ECO:0000313" key="1">
    <source>
        <dbReference type="EMBL" id="GBL78490.1"/>
    </source>
</evidence>
<name>A0A4Y2AFJ8_ARAVE</name>
<dbReference type="AlphaFoldDB" id="A0A4Y2AFJ8"/>
<keyword evidence="2" id="KW-1185">Reference proteome</keyword>
<sequence>MPGTQRRPIWHKYLPSGDPCKEGISVSIPFVAVLWASVGDAEMSDMMDIQTDLIIIGHLNRSSIIEIASLMRYSALITPKAQEITVKHKNRNERPLQDPVSDTNVEREHFVSTHTCLLTLCFDVIAGWQFIIHCWSFGALSTDANRGTLTEVGNQSSGNNLFI</sequence>
<dbReference type="EMBL" id="BGPR01000015">
    <property type="protein sequence ID" value="GBL78490.1"/>
    <property type="molecule type" value="Genomic_DNA"/>
</dbReference>
<organism evidence="1 2">
    <name type="scientific">Araneus ventricosus</name>
    <name type="common">Orbweaver spider</name>
    <name type="synonym">Epeira ventricosa</name>
    <dbReference type="NCBI Taxonomy" id="182803"/>
    <lineage>
        <taxon>Eukaryota</taxon>
        <taxon>Metazoa</taxon>
        <taxon>Ecdysozoa</taxon>
        <taxon>Arthropoda</taxon>
        <taxon>Chelicerata</taxon>
        <taxon>Arachnida</taxon>
        <taxon>Araneae</taxon>
        <taxon>Araneomorphae</taxon>
        <taxon>Entelegynae</taxon>
        <taxon>Araneoidea</taxon>
        <taxon>Araneidae</taxon>
        <taxon>Araneus</taxon>
    </lineage>
</organism>
<gene>
    <name evidence="1" type="ORF">AVEN_42974_1</name>
</gene>
<comment type="caution">
    <text evidence="1">The sequence shown here is derived from an EMBL/GenBank/DDBJ whole genome shotgun (WGS) entry which is preliminary data.</text>
</comment>
<evidence type="ECO:0000313" key="2">
    <source>
        <dbReference type="Proteomes" id="UP000499080"/>
    </source>
</evidence>
<proteinExistence type="predicted"/>
<dbReference type="Proteomes" id="UP000499080">
    <property type="component" value="Unassembled WGS sequence"/>
</dbReference>
<accession>A0A4Y2AFJ8</accession>
<reference evidence="1 2" key="1">
    <citation type="journal article" date="2019" name="Sci. Rep.">
        <title>Orb-weaving spider Araneus ventricosus genome elucidates the spidroin gene catalogue.</title>
        <authorList>
            <person name="Kono N."/>
            <person name="Nakamura H."/>
            <person name="Ohtoshi R."/>
            <person name="Moran D.A.P."/>
            <person name="Shinohara A."/>
            <person name="Yoshida Y."/>
            <person name="Fujiwara M."/>
            <person name="Mori M."/>
            <person name="Tomita M."/>
            <person name="Arakawa K."/>
        </authorList>
    </citation>
    <scope>NUCLEOTIDE SEQUENCE [LARGE SCALE GENOMIC DNA]</scope>
</reference>
<protein>
    <submittedName>
        <fullName evidence="1">Uncharacterized protein</fullName>
    </submittedName>
</protein>